<dbReference type="VEuPathDB" id="PlasmoDB:PVPAM_080010700"/>
<gene>
    <name evidence="1" type="ORF">PVP01_0008560</name>
</gene>
<dbReference type="VEuPathDB" id="PlasmoDB:PVX_106210"/>
<dbReference type="VEuPathDB" id="PlasmoDB:PVW1_140088300"/>
<protein>
    <submittedName>
        <fullName evidence="1">VIR protein</fullName>
    </submittedName>
</protein>
<dbReference type="AlphaFoldDB" id="A0A565A6I3"/>
<reference evidence="1" key="1">
    <citation type="submission" date="2016-07" db="EMBL/GenBank/DDBJ databases">
        <authorList>
            <consortium name="Pathogen Informatics"/>
        </authorList>
    </citation>
    <scope>NUCLEOTIDE SEQUENCE</scope>
</reference>
<dbReference type="EMBL" id="FLZR02000039">
    <property type="protein sequence ID" value="VVA00144.1"/>
    <property type="molecule type" value="Genomic_DNA"/>
</dbReference>
<proteinExistence type="predicted"/>
<dbReference type="InterPro" id="IPR008780">
    <property type="entry name" value="Plasmodium_Vir"/>
</dbReference>
<dbReference type="OrthoDB" id="10574088at2759"/>
<dbReference type="Proteomes" id="UP000220605">
    <property type="component" value="Unassembled WGS sequence"/>
</dbReference>
<dbReference type="VEuPathDB" id="PlasmoDB:PVP01_0008560"/>
<organism evidence="1">
    <name type="scientific">Plasmodium vivax</name>
    <name type="common">malaria parasite P. vivax</name>
    <dbReference type="NCBI Taxonomy" id="5855"/>
    <lineage>
        <taxon>Eukaryota</taxon>
        <taxon>Sar</taxon>
        <taxon>Alveolata</taxon>
        <taxon>Apicomplexa</taxon>
        <taxon>Aconoidasida</taxon>
        <taxon>Haemosporida</taxon>
        <taxon>Plasmodiidae</taxon>
        <taxon>Plasmodium</taxon>
        <taxon>Plasmodium (Plasmodium)</taxon>
    </lineage>
</organism>
<accession>A0A565A6I3</accession>
<dbReference type="Pfam" id="PF05795">
    <property type="entry name" value="Plasmodium_Vir"/>
    <property type="match status" value="1"/>
</dbReference>
<sequence length="448" mass="50796">MSNACDGHIGQYLSYKCYSRLEKFFEGANLSDGGQAAFDSTIEKIKGSPYINSMDKFIRDIAKFLTSDTAFSFTGYDVSCMYMNFWLNKQVKNSYNDEYKSIFIFFDDFASKFAKERENKNSKGYSCENHINELVGDEYRKNKILYRFYDLYNEFKTPKTYKTDEQLCDNINLIHMESLGANVLIEQDVKFAELLKQLKILIQNDNSYKEKCKKYKISNFILPDEIPQPKLKEPVMPVNKSVLPVSLPIPQHQNLKHEEGDMSHNVQNVLSVNEEFPQITKSHEVASLAATTPPEESQELGPLAVLAREPSHNTFPEVDRLDITWPQAGRFLEHDRESPRTHAHSFDDTQDIRSQTGGVLGSIQNTLTEVLGSVEPAPVLGVSGGMGALFLLFKYTPVGTFFRGRRGRTHGIPSGFNGPFSGVFAGYEDYYGGNVGNDQFHISYQAKQ</sequence>
<evidence type="ECO:0000313" key="1">
    <source>
        <dbReference type="EMBL" id="VVA00144.1"/>
    </source>
</evidence>
<name>A0A565A6I3_PLAVI</name>